<dbReference type="SMART" id="SM00345">
    <property type="entry name" value="HTH_GNTR"/>
    <property type="match status" value="1"/>
</dbReference>
<dbReference type="InterPro" id="IPR036388">
    <property type="entry name" value="WH-like_DNA-bd_sf"/>
</dbReference>
<sequence length="236" mass="25104">MPRSAPSAHPAGLIEEIAEKIHAKIIAGELKPGERLKQDLLAEEFGVSRTPVREALSRLDARGIVKLEARRSATVSVPSPREVREMYQVRAELEGLAAALAAEWITGPQLLALQAAHEAFVAAAERLKAATPPELPRLCLDWIETNAAFHGVIVTASGNASLARVLGEISAGYVRHILLASAAETTAPRMDANVAAHAAILAAIGAHDSAGARLAMREHIREGGEFVSGWFERRGG</sequence>
<dbReference type="SMART" id="SM00895">
    <property type="entry name" value="FCD"/>
    <property type="match status" value="1"/>
</dbReference>
<evidence type="ECO:0000256" key="1">
    <source>
        <dbReference type="ARBA" id="ARBA00023015"/>
    </source>
</evidence>
<dbReference type="SUPFAM" id="SSF48008">
    <property type="entry name" value="GntR ligand-binding domain-like"/>
    <property type="match status" value="1"/>
</dbReference>
<dbReference type="InterPro" id="IPR000524">
    <property type="entry name" value="Tscrpt_reg_HTH_GntR"/>
</dbReference>
<keyword evidence="2" id="KW-0238">DNA-binding</keyword>
<evidence type="ECO:0000256" key="2">
    <source>
        <dbReference type="ARBA" id="ARBA00023125"/>
    </source>
</evidence>
<dbReference type="InterPro" id="IPR008920">
    <property type="entry name" value="TF_FadR/GntR_C"/>
</dbReference>
<evidence type="ECO:0000313" key="6">
    <source>
        <dbReference type="Proteomes" id="UP000282957"/>
    </source>
</evidence>
<accession>A0A437MJU5</accession>
<dbReference type="SUPFAM" id="SSF46785">
    <property type="entry name" value="Winged helix' DNA-binding domain"/>
    <property type="match status" value="1"/>
</dbReference>
<dbReference type="Proteomes" id="UP000282957">
    <property type="component" value="Unassembled WGS sequence"/>
</dbReference>
<protein>
    <submittedName>
        <fullName evidence="5">GntR family transcriptional regulator</fullName>
    </submittedName>
</protein>
<name>A0A437MJU5_9PROT</name>
<dbReference type="GO" id="GO:0003677">
    <property type="term" value="F:DNA binding"/>
    <property type="evidence" value="ECO:0007669"/>
    <property type="project" value="UniProtKB-KW"/>
</dbReference>
<dbReference type="CDD" id="cd07377">
    <property type="entry name" value="WHTH_GntR"/>
    <property type="match status" value="1"/>
</dbReference>
<dbReference type="Pfam" id="PF07729">
    <property type="entry name" value="FCD"/>
    <property type="match status" value="1"/>
</dbReference>
<dbReference type="OrthoDB" id="9812290at2"/>
<comment type="caution">
    <text evidence="5">The sequence shown here is derived from an EMBL/GenBank/DDBJ whole genome shotgun (WGS) entry which is preliminary data.</text>
</comment>
<dbReference type="InterPro" id="IPR036390">
    <property type="entry name" value="WH_DNA-bd_sf"/>
</dbReference>
<reference evidence="5 6" key="1">
    <citation type="submission" date="2019-01" db="EMBL/GenBank/DDBJ databases">
        <authorList>
            <person name="Chen W.-M."/>
        </authorList>
    </citation>
    <scope>NUCLEOTIDE SEQUENCE [LARGE SCALE GENOMIC DNA]</scope>
    <source>
        <strain evidence="5 6">CCP-6</strain>
    </source>
</reference>
<dbReference type="EMBL" id="SACL01000002">
    <property type="protein sequence ID" value="RVT97944.1"/>
    <property type="molecule type" value="Genomic_DNA"/>
</dbReference>
<organism evidence="5 6">
    <name type="scientific">Rhodovarius crocodyli</name>
    <dbReference type="NCBI Taxonomy" id="1979269"/>
    <lineage>
        <taxon>Bacteria</taxon>
        <taxon>Pseudomonadati</taxon>
        <taxon>Pseudomonadota</taxon>
        <taxon>Alphaproteobacteria</taxon>
        <taxon>Acetobacterales</taxon>
        <taxon>Roseomonadaceae</taxon>
        <taxon>Rhodovarius</taxon>
    </lineage>
</organism>
<dbReference type="RefSeq" id="WP_127787173.1">
    <property type="nucleotide sequence ID" value="NZ_SACL01000002.1"/>
</dbReference>
<proteinExistence type="predicted"/>
<dbReference type="Gene3D" id="1.10.10.10">
    <property type="entry name" value="Winged helix-like DNA-binding domain superfamily/Winged helix DNA-binding domain"/>
    <property type="match status" value="1"/>
</dbReference>
<dbReference type="InterPro" id="IPR011711">
    <property type="entry name" value="GntR_C"/>
</dbReference>
<dbReference type="Gene3D" id="1.20.120.530">
    <property type="entry name" value="GntR ligand-binding domain-like"/>
    <property type="match status" value="1"/>
</dbReference>
<dbReference type="PROSITE" id="PS50949">
    <property type="entry name" value="HTH_GNTR"/>
    <property type="match status" value="1"/>
</dbReference>
<dbReference type="AlphaFoldDB" id="A0A437MJU5"/>
<dbReference type="PRINTS" id="PR00035">
    <property type="entry name" value="HTHGNTR"/>
</dbReference>
<keyword evidence="3" id="KW-0804">Transcription</keyword>
<feature type="domain" description="HTH gntR-type" evidence="4">
    <location>
        <begin position="11"/>
        <end position="78"/>
    </location>
</feature>
<evidence type="ECO:0000313" key="5">
    <source>
        <dbReference type="EMBL" id="RVT97944.1"/>
    </source>
</evidence>
<gene>
    <name evidence="5" type="ORF">EOD42_09170</name>
</gene>
<dbReference type="GO" id="GO:0003700">
    <property type="term" value="F:DNA-binding transcription factor activity"/>
    <property type="evidence" value="ECO:0007669"/>
    <property type="project" value="InterPro"/>
</dbReference>
<dbReference type="Pfam" id="PF00392">
    <property type="entry name" value="GntR"/>
    <property type="match status" value="1"/>
</dbReference>
<evidence type="ECO:0000259" key="4">
    <source>
        <dbReference type="PROSITE" id="PS50949"/>
    </source>
</evidence>
<keyword evidence="6" id="KW-1185">Reference proteome</keyword>
<keyword evidence="1" id="KW-0805">Transcription regulation</keyword>
<dbReference type="PANTHER" id="PTHR43537">
    <property type="entry name" value="TRANSCRIPTIONAL REGULATOR, GNTR FAMILY"/>
    <property type="match status" value="1"/>
</dbReference>
<evidence type="ECO:0000256" key="3">
    <source>
        <dbReference type="ARBA" id="ARBA00023163"/>
    </source>
</evidence>
<dbReference type="PANTHER" id="PTHR43537:SF24">
    <property type="entry name" value="GLUCONATE OPERON TRANSCRIPTIONAL REPRESSOR"/>
    <property type="match status" value="1"/>
</dbReference>